<name>A0ABT4AHF9_9BACT</name>
<dbReference type="RefSeq" id="WP_267539005.1">
    <property type="nucleotide sequence ID" value="NZ_JAPNKA010000001.1"/>
</dbReference>
<dbReference type="Proteomes" id="UP001207654">
    <property type="component" value="Unassembled WGS sequence"/>
</dbReference>
<proteinExistence type="predicted"/>
<dbReference type="PROSITE" id="PS51257">
    <property type="entry name" value="PROKAR_LIPOPROTEIN"/>
    <property type="match status" value="1"/>
</dbReference>
<feature type="domain" description="GP-PDE" evidence="2">
    <location>
        <begin position="32"/>
        <end position="313"/>
    </location>
</feature>
<protein>
    <submittedName>
        <fullName evidence="3">Glycerophosphodiester phosphodiesterase</fullName>
    </submittedName>
</protein>
<evidence type="ECO:0000313" key="3">
    <source>
        <dbReference type="EMBL" id="MCY1080334.1"/>
    </source>
</evidence>
<dbReference type="Pfam" id="PF03009">
    <property type="entry name" value="GDPD"/>
    <property type="match status" value="1"/>
</dbReference>
<dbReference type="PROSITE" id="PS51704">
    <property type="entry name" value="GP_PDE"/>
    <property type="match status" value="1"/>
</dbReference>
<dbReference type="PANTHER" id="PTHR46211:SF10">
    <property type="entry name" value="EXPORTED PROTEIN"/>
    <property type="match status" value="1"/>
</dbReference>
<feature type="chain" id="PRO_5045092721" evidence="1">
    <location>
        <begin position="29"/>
        <end position="313"/>
    </location>
</feature>
<sequence>MTNTRWNRRGGALACALLLATGCGLVDAPGEPRVVAHRVGAGNYPENSRSAVSAALHEGYPAIEVDVVLTKDRVPILSHDAWIDAELCTYTLVEGELEPRRLSEDSRLLIKDFTLEELWRDYRCGGLGDAATPGAFKVADRYFTFDELLSALKGHPDVVVQLDVKEHPDFTEPPEVFAEEILGRWNAAALPNRFFVTSTRGELLKAVQAHQDVETLLIWPAFGADDNTTLVGLTKELQRTVGAQELIQLTRDAGADGIAVAYPVAARPAMEAVRKAGLKTAVWTANTEGQLAAYCRWPLDYLITDYVERAPCR</sequence>
<dbReference type="CDD" id="cd08556">
    <property type="entry name" value="GDPD"/>
    <property type="match status" value="1"/>
</dbReference>
<reference evidence="3 4" key="1">
    <citation type="submission" date="2022-11" db="EMBL/GenBank/DDBJ databases">
        <title>Minimal conservation of predation-associated metabolite biosynthetic gene clusters underscores biosynthetic potential of Myxococcota including descriptions for ten novel species: Archangium lansinium sp. nov., Myxococcus landrumus sp. nov., Nannocystis bai.</title>
        <authorList>
            <person name="Ahearne A."/>
            <person name="Stevens C."/>
            <person name="Phillips K."/>
        </authorList>
    </citation>
    <scope>NUCLEOTIDE SEQUENCE [LARGE SCALE GENOMIC DNA]</scope>
    <source>
        <strain evidence="3 4">MIWBW</strain>
    </source>
</reference>
<evidence type="ECO:0000259" key="2">
    <source>
        <dbReference type="PROSITE" id="PS51704"/>
    </source>
</evidence>
<feature type="signal peptide" evidence="1">
    <location>
        <begin position="1"/>
        <end position="28"/>
    </location>
</feature>
<dbReference type="EMBL" id="JAPNKA010000001">
    <property type="protein sequence ID" value="MCY1080334.1"/>
    <property type="molecule type" value="Genomic_DNA"/>
</dbReference>
<dbReference type="Gene3D" id="3.20.20.190">
    <property type="entry name" value="Phosphatidylinositol (PI) phosphodiesterase"/>
    <property type="match status" value="1"/>
</dbReference>
<gene>
    <name evidence="3" type="ORF">OV287_38365</name>
</gene>
<keyword evidence="4" id="KW-1185">Reference proteome</keyword>
<comment type="caution">
    <text evidence="3">The sequence shown here is derived from an EMBL/GenBank/DDBJ whole genome shotgun (WGS) entry which is preliminary data.</text>
</comment>
<keyword evidence="1" id="KW-0732">Signal</keyword>
<dbReference type="InterPro" id="IPR017946">
    <property type="entry name" value="PLC-like_Pdiesterase_TIM-brl"/>
</dbReference>
<evidence type="ECO:0000313" key="4">
    <source>
        <dbReference type="Proteomes" id="UP001207654"/>
    </source>
</evidence>
<dbReference type="PANTHER" id="PTHR46211">
    <property type="entry name" value="GLYCEROPHOSPHORYL DIESTER PHOSPHODIESTERASE"/>
    <property type="match status" value="1"/>
</dbReference>
<organism evidence="3 4">
    <name type="scientific">Archangium lansingense</name>
    <dbReference type="NCBI Taxonomy" id="2995310"/>
    <lineage>
        <taxon>Bacteria</taxon>
        <taxon>Pseudomonadati</taxon>
        <taxon>Myxococcota</taxon>
        <taxon>Myxococcia</taxon>
        <taxon>Myxococcales</taxon>
        <taxon>Cystobacterineae</taxon>
        <taxon>Archangiaceae</taxon>
        <taxon>Archangium</taxon>
    </lineage>
</organism>
<accession>A0ABT4AHF9</accession>
<evidence type="ECO:0000256" key="1">
    <source>
        <dbReference type="SAM" id="SignalP"/>
    </source>
</evidence>
<dbReference type="InterPro" id="IPR030395">
    <property type="entry name" value="GP_PDE_dom"/>
</dbReference>
<dbReference type="SUPFAM" id="SSF51695">
    <property type="entry name" value="PLC-like phosphodiesterases"/>
    <property type="match status" value="1"/>
</dbReference>